<feature type="domain" description="HAM1-like C-terminal" evidence="2">
    <location>
        <begin position="698"/>
        <end position="750"/>
    </location>
</feature>
<feature type="compositionally biased region" description="Low complexity" evidence="1">
    <location>
        <begin position="221"/>
        <end position="233"/>
    </location>
</feature>
<evidence type="ECO:0000256" key="1">
    <source>
        <dbReference type="SAM" id="MobiDB-lite"/>
    </source>
</evidence>
<dbReference type="InterPro" id="IPR045967">
    <property type="entry name" value="HAM1-like_N"/>
</dbReference>
<accession>A0AAD5TRL0</accession>
<feature type="domain" description="HAM1-like N-terminal" evidence="3">
    <location>
        <begin position="15"/>
        <end position="669"/>
    </location>
</feature>
<organism evidence="4 5">
    <name type="scientific">Geranomyces variabilis</name>
    <dbReference type="NCBI Taxonomy" id="109894"/>
    <lineage>
        <taxon>Eukaryota</taxon>
        <taxon>Fungi</taxon>
        <taxon>Fungi incertae sedis</taxon>
        <taxon>Chytridiomycota</taxon>
        <taxon>Chytridiomycota incertae sedis</taxon>
        <taxon>Chytridiomycetes</taxon>
        <taxon>Spizellomycetales</taxon>
        <taxon>Powellomycetaceae</taxon>
        <taxon>Geranomyces</taxon>
    </lineage>
</organism>
<evidence type="ECO:0000313" key="5">
    <source>
        <dbReference type="Proteomes" id="UP001212152"/>
    </source>
</evidence>
<feature type="compositionally biased region" description="Low complexity" evidence="1">
    <location>
        <begin position="187"/>
        <end position="201"/>
    </location>
</feature>
<feature type="compositionally biased region" description="Basic and acidic residues" evidence="1">
    <location>
        <begin position="203"/>
        <end position="220"/>
    </location>
</feature>
<reference evidence="4" key="1">
    <citation type="submission" date="2020-05" db="EMBL/GenBank/DDBJ databases">
        <title>Phylogenomic resolution of chytrid fungi.</title>
        <authorList>
            <person name="Stajich J.E."/>
            <person name="Amses K."/>
            <person name="Simmons R."/>
            <person name="Seto K."/>
            <person name="Myers J."/>
            <person name="Bonds A."/>
            <person name="Quandt C.A."/>
            <person name="Barry K."/>
            <person name="Liu P."/>
            <person name="Grigoriev I."/>
            <person name="Longcore J.E."/>
            <person name="James T.Y."/>
        </authorList>
    </citation>
    <scope>NUCLEOTIDE SEQUENCE</scope>
    <source>
        <strain evidence="4">JEL0379</strain>
    </source>
</reference>
<dbReference type="Pfam" id="PF19343">
    <property type="entry name" value="HAM1_N"/>
    <property type="match status" value="1"/>
</dbReference>
<dbReference type="PANTHER" id="PTHR31138">
    <property type="entry name" value="CHROMOSOME 19, WHOLE GENOME SHOTGUN SEQUENCE"/>
    <property type="match status" value="1"/>
</dbReference>
<feature type="region of interest" description="Disordered" evidence="1">
    <location>
        <begin position="285"/>
        <end position="305"/>
    </location>
</feature>
<proteinExistence type="predicted"/>
<gene>
    <name evidence="4" type="ORF">HDU87_007423</name>
</gene>
<keyword evidence="5" id="KW-1185">Reference proteome</keyword>
<name>A0AAD5TRL0_9FUNG</name>
<dbReference type="AlphaFoldDB" id="A0AAD5TRL0"/>
<dbReference type="Gene3D" id="3.15.10.10">
    <property type="entry name" value="Bactericidal permeability-increasing protein, domain 1"/>
    <property type="match status" value="1"/>
</dbReference>
<evidence type="ECO:0000259" key="3">
    <source>
        <dbReference type="Pfam" id="PF19343"/>
    </source>
</evidence>
<feature type="region of interest" description="Disordered" evidence="1">
    <location>
        <begin position="760"/>
        <end position="782"/>
    </location>
</feature>
<dbReference type="Proteomes" id="UP001212152">
    <property type="component" value="Unassembled WGS sequence"/>
</dbReference>
<dbReference type="PANTHER" id="PTHR31138:SF1">
    <property type="entry name" value="PDZ DOMAIN-CONTAINING PROTEIN"/>
    <property type="match status" value="1"/>
</dbReference>
<dbReference type="InterPro" id="IPR027842">
    <property type="entry name" value="HAM1-like_C"/>
</dbReference>
<dbReference type="GO" id="GO:0008289">
    <property type="term" value="F:lipid binding"/>
    <property type="evidence" value="ECO:0007669"/>
    <property type="project" value="InterPro"/>
</dbReference>
<feature type="region of interest" description="Disordered" evidence="1">
    <location>
        <begin position="187"/>
        <end position="249"/>
    </location>
</feature>
<dbReference type="SUPFAM" id="SSF55394">
    <property type="entry name" value="Bactericidal permeability-increasing protein, BPI"/>
    <property type="match status" value="1"/>
</dbReference>
<protein>
    <submittedName>
        <fullName evidence="4">Uncharacterized protein</fullName>
    </submittedName>
</protein>
<sequence length="782" mass="84781">MPVDVERERAEKAKAVVGALQDGRLPTTAQAVQGISEIQADGSLHDAARDMTPSGKKIVADAERILDTTRKVVTQAAPNNELQNAIYYGNQAASRQASRADGLTADEAQSAADALIQAGAKSAQLAKMIVTSGEFRTLLTDISSIVQELVQSNVVDATDDLANDPNAPDAVRQYAAKTRDTVANNDLQGAGQQGLQNAQGAYEETKEQAAVRAEDARQRANEAGQEAQEAANNTRNTAGDSLAGGASLRQTAKNVVDTVADEAERRLPQDQVNQASAAIREHGAKLHTGQESSQGLTSQAKQQGRAYLDQGRNLANQAASQLRDPNSQIRQTGDRVARKLANLPEEQKREIIGRIKNVTRIIQSKPEYQNGIDDIIALLAPLASAAKEATSTVVEKAANAPTDPNELQASKDSRLAMSNAKQLIQNFANGHSLDPLIKELRSFAADTKDDDELRAFYKDLGAYVNRLIREPGFADDESFERDAGALVERGRQQMENYSRQTSNISYEAKIFAQSLAANKTTQRLQKDMSVLISDLFLDERGNPTFKPDLVRDLAKLVPHIASKLAYLPLPRIEVDDGQYHMIFDNIVLHSTILPKYVRIQTDTTVDATQKNPDDQINSHVILEFSNVEASGRDIAWLFNKHKGFWKAGDVGLADLDMAGKGLSVRVKLQPGSEAGRASGGDNADTPGRFLNVMDVNTTVHNLDLRLHDSHHDILYKLLKPAINKTAKKQLESAVDGAIRDIVQQLDAKLMQGANAIGAVGGPEPKEGIPEWGSKAYNPTIST</sequence>
<dbReference type="InterPro" id="IPR017943">
    <property type="entry name" value="Bactericidal_perm-incr_a/b_dom"/>
</dbReference>
<evidence type="ECO:0000313" key="4">
    <source>
        <dbReference type="EMBL" id="KAJ3183001.1"/>
    </source>
</evidence>
<feature type="compositionally biased region" description="Polar residues" evidence="1">
    <location>
        <begin position="289"/>
        <end position="302"/>
    </location>
</feature>
<evidence type="ECO:0000259" key="2">
    <source>
        <dbReference type="Pfam" id="PF14613"/>
    </source>
</evidence>
<dbReference type="Pfam" id="PF14613">
    <property type="entry name" value="HAM1_C"/>
    <property type="match status" value="1"/>
</dbReference>
<dbReference type="EMBL" id="JADGJQ010000007">
    <property type="protein sequence ID" value="KAJ3183001.1"/>
    <property type="molecule type" value="Genomic_DNA"/>
</dbReference>
<comment type="caution">
    <text evidence="4">The sequence shown here is derived from an EMBL/GenBank/DDBJ whole genome shotgun (WGS) entry which is preliminary data.</text>
</comment>